<comment type="caution">
    <text evidence="3">The sequence shown here is derived from an EMBL/GenBank/DDBJ whole genome shotgun (WGS) entry which is preliminary data.</text>
</comment>
<name>A0ABW7FQG8_9BURK</name>
<gene>
    <name evidence="3" type="ORF">ACG0Z3_22975</name>
</gene>
<reference evidence="3 4" key="1">
    <citation type="submission" date="2024-08" db="EMBL/GenBank/DDBJ databases">
        <authorList>
            <person name="Lu H."/>
        </authorList>
    </citation>
    <scope>NUCLEOTIDE SEQUENCE [LARGE SCALE GENOMIC DNA]</scope>
    <source>
        <strain evidence="3 4">LKC17W</strain>
    </source>
</reference>
<protein>
    <submittedName>
        <fullName evidence="3">Uncharacterized protein</fullName>
    </submittedName>
</protein>
<feature type="region of interest" description="Disordered" evidence="1">
    <location>
        <begin position="272"/>
        <end position="298"/>
    </location>
</feature>
<dbReference type="RefSeq" id="WP_394402334.1">
    <property type="nucleotide sequence ID" value="NZ_JBIGHW010000033.1"/>
</dbReference>
<feature type="compositionally biased region" description="Polar residues" evidence="1">
    <location>
        <begin position="288"/>
        <end position="298"/>
    </location>
</feature>
<keyword evidence="4" id="KW-1185">Reference proteome</keyword>
<keyword evidence="2" id="KW-0732">Signal</keyword>
<evidence type="ECO:0000313" key="4">
    <source>
        <dbReference type="Proteomes" id="UP001606301"/>
    </source>
</evidence>
<proteinExistence type="predicted"/>
<accession>A0ABW7FQG8</accession>
<organism evidence="3 4">
    <name type="scientific">Pelomonas margarita</name>
    <dbReference type="NCBI Taxonomy" id="3299031"/>
    <lineage>
        <taxon>Bacteria</taxon>
        <taxon>Pseudomonadati</taxon>
        <taxon>Pseudomonadota</taxon>
        <taxon>Betaproteobacteria</taxon>
        <taxon>Burkholderiales</taxon>
        <taxon>Sphaerotilaceae</taxon>
        <taxon>Roseateles</taxon>
    </lineage>
</organism>
<sequence length="298" mass="33633">MHRKSSMSSCVRLITLFGLLLLASAPHAQVYARFGSKLEKEFDKRIHAVADISPDLPACKRNDAAWWAQVQRFDKMWNDPRRLSDVSWRVERWNDTLPHVEDWPLRLRVPPMQTKKGAVPEFGPAQGVTWLDIDGDGWCDALLSVDAEAVKRPGLPIILTDLSAALFYHPASEAFKQGSRGPYLFNSRGGEITSAFSFYYNRKARRVETVERIFSSGMLYSSEGWEELHGQLMLKGALLTEPRCKQAGGESEPCTANTAMNEEFERVLDALSERSPREAPIRKRLLDLSQQASAQARP</sequence>
<dbReference type="EMBL" id="JBIGHW010000033">
    <property type="protein sequence ID" value="MFG6443557.1"/>
    <property type="molecule type" value="Genomic_DNA"/>
</dbReference>
<dbReference type="Proteomes" id="UP001606301">
    <property type="component" value="Unassembled WGS sequence"/>
</dbReference>
<evidence type="ECO:0000313" key="3">
    <source>
        <dbReference type="EMBL" id="MFG6443557.1"/>
    </source>
</evidence>
<evidence type="ECO:0000256" key="1">
    <source>
        <dbReference type="SAM" id="MobiDB-lite"/>
    </source>
</evidence>
<feature type="signal peptide" evidence="2">
    <location>
        <begin position="1"/>
        <end position="28"/>
    </location>
</feature>
<evidence type="ECO:0000256" key="2">
    <source>
        <dbReference type="SAM" id="SignalP"/>
    </source>
</evidence>
<feature type="chain" id="PRO_5047188514" evidence="2">
    <location>
        <begin position="29"/>
        <end position="298"/>
    </location>
</feature>
<feature type="compositionally biased region" description="Basic and acidic residues" evidence="1">
    <location>
        <begin position="272"/>
        <end position="286"/>
    </location>
</feature>